<organism evidence="2 3">
    <name type="scientific">Lachnellula cervina</name>
    <dbReference type="NCBI Taxonomy" id="1316786"/>
    <lineage>
        <taxon>Eukaryota</taxon>
        <taxon>Fungi</taxon>
        <taxon>Dikarya</taxon>
        <taxon>Ascomycota</taxon>
        <taxon>Pezizomycotina</taxon>
        <taxon>Leotiomycetes</taxon>
        <taxon>Helotiales</taxon>
        <taxon>Lachnaceae</taxon>
        <taxon>Lachnellula</taxon>
    </lineage>
</organism>
<keyword evidence="3" id="KW-1185">Reference proteome</keyword>
<feature type="compositionally biased region" description="Basic and acidic residues" evidence="1">
    <location>
        <begin position="122"/>
        <end position="144"/>
    </location>
</feature>
<dbReference type="AlphaFoldDB" id="A0A7D8US59"/>
<gene>
    <name evidence="2" type="ORF">LCER1_G002506</name>
</gene>
<dbReference type="Proteomes" id="UP000481288">
    <property type="component" value="Unassembled WGS sequence"/>
</dbReference>
<protein>
    <submittedName>
        <fullName evidence="2">Uncharacterized protein</fullName>
    </submittedName>
</protein>
<comment type="caution">
    <text evidence="2">The sequence shown here is derived from an EMBL/GenBank/DDBJ whole genome shotgun (WGS) entry which is preliminary data.</text>
</comment>
<evidence type="ECO:0000313" key="2">
    <source>
        <dbReference type="EMBL" id="TVY56187.1"/>
    </source>
</evidence>
<reference evidence="2 3" key="1">
    <citation type="submission" date="2018-05" db="EMBL/GenBank/DDBJ databases">
        <title>Whole genome sequencing for identification of molecular markers to develop diagnostic detection tools for the regulated plant pathogen Lachnellula willkommii.</title>
        <authorList>
            <person name="Giroux E."/>
            <person name="Bilodeau G."/>
        </authorList>
    </citation>
    <scope>NUCLEOTIDE SEQUENCE [LARGE SCALE GENOMIC DNA]</scope>
    <source>
        <strain evidence="2 3">CBS 625.97</strain>
    </source>
</reference>
<dbReference type="EMBL" id="QGMG01000179">
    <property type="protein sequence ID" value="TVY56187.1"/>
    <property type="molecule type" value="Genomic_DNA"/>
</dbReference>
<accession>A0A7D8US59</accession>
<name>A0A7D8US59_9HELO</name>
<evidence type="ECO:0000313" key="3">
    <source>
        <dbReference type="Proteomes" id="UP000481288"/>
    </source>
</evidence>
<proteinExistence type="predicted"/>
<feature type="region of interest" description="Disordered" evidence="1">
    <location>
        <begin position="121"/>
        <end position="155"/>
    </location>
</feature>
<evidence type="ECO:0000256" key="1">
    <source>
        <dbReference type="SAM" id="MobiDB-lite"/>
    </source>
</evidence>
<sequence>MSFLLSMRGRRISNSYKLRKDLHPLYILDTQKAAQHPLDLDQRCAIEHLLNLLECPFEPGILHVAGNNANFALRALLLTACIDSSKQPHIELAQQNILSAFKKIARGPVALGAYSITKRSGAPKEAEKSKGQGQTKESEEEKFTESPSSGAGLRPTVGGEIFVSDLICQNAEDCTIGVQITMRVEGAFVTDSLAAVCSDNSMSFTQYNNSNGAVEGLRTRFVEADFSANDPGLHVLLPQTPNSAGPLRPRS</sequence>
<dbReference type="OrthoDB" id="5953249at2759"/>